<name>A0ACB8ARK1_9AGAM</name>
<gene>
    <name evidence="1" type="ORF">BJ138DRAFT_759369</name>
</gene>
<sequence>MPFSLAHYRGLLQFLILVCHVGAVVISMLTFVAGTGGPFEAVAVISNILSFLILPIALLFKYINRHAEASNTRSLVTFGSLWLSSIIPAAVLTARATQDNRHGLCDDFAQDGGCTLGFIVLVLSYMAAVFAIIGFIIAYIDKLPGAVKVTPRHVPNKAPSSHYHPRFPIDVEMGDMYTAFPTRKVRSEKMDADAWSHWSDISI</sequence>
<reference evidence="1" key="1">
    <citation type="journal article" date="2021" name="New Phytol.">
        <title>Evolutionary innovations through gain and loss of genes in the ectomycorrhizal Boletales.</title>
        <authorList>
            <person name="Wu G."/>
            <person name="Miyauchi S."/>
            <person name="Morin E."/>
            <person name="Kuo A."/>
            <person name="Drula E."/>
            <person name="Varga T."/>
            <person name="Kohler A."/>
            <person name="Feng B."/>
            <person name="Cao Y."/>
            <person name="Lipzen A."/>
            <person name="Daum C."/>
            <person name="Hundley H."/>
            <person name="Pangilinan J."/>
            <person name="Johnson J."/>
            <person name="Barry K."/>
            <person name="LaButti K."/>
            <person name="Ng V."/>
            <person name="Ahrendt S."/>
            <person name="Min B."/>
            <person name="Choi I.G."/>
            <person name="Park H."/>
            <person name="Plett J.M."/>
            <person name="Magnuson J."/>
            <person name="Spatafora J.W."/>
            <person name="Nagy L.G."/>
            <person name="Henrissat B."/>
            <person name="Grigoriev I.V."/>
            <person name="Yang Z.L."/>
            <person name="Xu J."/>
            <person name="Martin F.M."/>
        </authorList>
    </citation>
    <scope>NUCLEOTIDE SEQUENCE</scope>
    <source>
        <strain evidence="1">ATCC 28755</strain>
    </source>
</reference>
<dbReference type="Proteomes" id="UP000790377">
    <property type="component" value="Unassembled WGS sequence"/>
</dbReference>
<evidence type="ECO:0000313" key="1">
    <source>
        <dbReference type="EMBL" id="KAH7915970.1"/>
    </source>
</evidence>
<proteinExistence type="predicted"/>
<organism evidence="1 2">
    <name type="scientific">Hygrophoropsis aurantiaca</name>
    <dbReference type="NCBI Taxonomy" id="72124"/>
    <lineage>
        <taxon>Eukaryota</taxon>
        <taxon>Fungi</taxon>
        <taxon>Dikarya</taxon>
        <taxon>Basidiomycota</taxon>
        <taxon>Agaricomycotina</taxon>
        <taxon>Agaricomycetes</taxon>
        <taxon>Agaricomycetidae</taxon>
        <taxon>Boletales</taxon>
        <taxon>Coniophorineae</taxon>
        <taxon>Hygrophoropsidaceae</taxon>
        <taxon>Hygrophoropsis</taxon>
    </lineage>
</organism>
<comment type="caution">
    <text evidence="1">The sequence shown here is derived from an EMBL/GenBank/DDBJ whole genome shotgun (WGS) entry which is preliminary data.</text>
</comment>
<evidence type="ECO:0000313" key="2">
    <source>
        <dbReference type="Proteomes" id="UP000790377"/>
    </source>
</evidence>
<dbReference type="EMBL" id="MU267594">
    <property type="protein sequence ID" value="KAH7915970.1"/>
    <property type="molecule type" value="Genomic_DNA"/>
</dbReference>
<protein>
    <submittedName>
        <fullName evidence="1">Uncharacterized protein</fullName>
    </submittedName>
</protein>
<accession>A0ACB8ARK1</accession>
<keyword evidence="2" id="KW-1185">Reference proteome</keyword>